<proteinExistence type="predicted"/>
<dbReference type="InterPro" id="IPR033756">
    <property type="entry name" value="YlxH/NBP35"/>
</dbReference>
<comment type="caution">
    <text evidence="3">The sequence shown here is derived from an EMBL/GenBank/DDBJ whole genome shotgun (WGS) entry which is preliminary data.</text>
</comment>
<keyword evidence="1" id="KW-0547">Nucleotide-binding</keyword>
<dbReference type="AlphaFoldDB" id="A0A645ERH3"/>
<dbReference type="SUPFAM" id="SSF52540">
    <property type="entry name" value="P-loop containing nucleoside triphosphate hydrolases"/>
    <property type="match status" value="1"/>
</dbReference>
<evidence type="ECO:0000313" key="3">
    <source>
        <dbReference type="EMBL" id="MPN03749.1"/>
    </source>
</evidence>
<dbReference type="Gene3D" id="3.40.50.300">
    <property type="entry name" value="P-loop containing nucleotide triphosphate hydrolases"/>
    <property type="match status" value="1"/>
</dbReference>
<reference evidence="3" key="1">
    <citation type="submission" date="2019-08" db="EMBL/GenBank/DDBJ databases">
        <authorList>
            <person name="Kucharzyk K."/>
            <person name="Murdoch R.W."/>
            <person name="Higgins S."/>
            <person name="Loffler F."/>
        </authorList>
    </citation>
    <scope>NUCLEOTIDE SEQUENCE</scope>
</reference>
<evidence type="ECO:0000256" key="2">
    <source>
        <dbReference type="ARBA" id="ARBA00022840"/>
    </source>
</evidence>
<accession>A0A645ERH3</accession>
<dbReference type="Pfam" id="PF10609">
    <property type="entry name" value="ParA"/>
    <property type="match status" value="1"/>
</dbReference>
<keyword evidence="2" id="KW-0067">ATP-binding</keyword>
<organism evidence="3">
    <name type="scientific">bioreactor metagenome</name>
    <dbReference type="NCBI Taxonomy" id="1076179"/>
    <lineage>
        <taxon>unclassified sequences</taxon>
        <taxon>metagenomes</taxon>
        <taxon>ecological metagenomes</taxon>
    </lineage>
</organism>
<evidence type="ECO:0000256" key="1">
    <source>
        <dbReference type="ARBA" id="ARBA00022741"/>
    </source>
</evidence>
<dbReference type="GO" id="GO:0005524">
    <property type="term" value="F:ATP binding"/>
    <property type="evidence" value="ECO:0007669"/>
    <property type="project" value="UniProtKB-KW"/>
</dbReference>
<name>A0A645ERH3_9ZZZZ</name>
<dbReference type="EMBL" id="VSSQ01049675">
    <property type="protein sequence ID" value="MPN03749.1"/>
    <property type="molecule type" value="Genomic_DNA"/>
</dbReference>
<dbReference type="InterPro" id="IPR027417">
    <property type="entry name" value="P-loop_NTPase"/>
</dbReference>
<evidence type="ECO:0008006" key="4">
    <source>
        <dbReference type="Google" id="ProtNLM"/>
    </source>
</evidence>
<gene>
    <name evidence="3" type="ORF">SDC9_150981</name>
</gene>
<dbReference type="PANTHER" id="PTHR43534:SF1">
    <property type="entry name" value="4FE-4S CLUSTER CONTAINING PARA FAMILY ATPASE PROTEIN"/>
    <property type="match status" value="1"/>
</dbReference>
<dbReference type="PANTHER" id="PTHR43534">
    <property type="entry name" value="MIND SUPERFAMILY P-LOOP ATPASE CONTAINING AN INSERTED FERREDOXIN DOMAIN"/>
    <property type="match status" value="1"/>
</dbReference>
<sequence length="159" mass="17113">MLPGAENSGKLISAIRAAARHEAEKQHCDYLLSDGPPGIGCPVISAATGIDFAVAVAEPTVSGIHDLKRLMVLLRQFETEFALVVNKSDLNHAATAELEQFCARNRIPVLGRIPFDPLFPAMLRDGKTVLEAPDSSAACHVAAIWHQLTRLFTQGEPSC</sequence>
<protein>
    <recommendedName>
        <fullName evidence="4">CobQ/CobB/MinD/ParA nucleotide binding domain-containing protein</fullName>
    </recommendedName>
</protein>